<dbReference type="CDD" id="cd06263">
    <property type="entry name" value="MAM"/>
    <property type="match status" value="2"/>
</dbReference>
<dbReference type="PROSITE" id="PS50060">
    <property type="entry name" value="MAM_2"/>
    <property type="match status" value="2"/>
</dbReference>
<dbReference type="Pfam" id="PF16403">
    <property type="entry name" value="Bact_surface_Ig-like"/>
    <property type="match status" value="11"/>
</dbReference>
<dbReference type="Gene3D" id="2.60.120.200">
    <property type="match status" value="2"/>
</dbReference>
<accession>A0ABR7Q978</accession>
<dbReference type="Proteomes" id="UP000619238">
    <property type="component" value="Unassembled WGS sequence"/>
</dbReference>
<keyword evidence="1 3" id="KW-0732">Signal</keyword>
<feature type="domain" description="Fibronectin type-III" evidence="5">
    <location>
        <begin position="444"/>
        <end position="529"/>
    </location>
</feature>
<dbReference type="InterPro" id="IPR026444">
    <property type="entry name" value="Secre_tail"/>
</dbReference>
<dbReference type="InterPro" id="IPR003961">
    <property type="entry name" value="FN3_dom"/>
</dbReference>
<gene>
    <name evidence="6" type="ORF">H2O64_09920</name>
</gene>
<protein>
    <submittedName>
        <fullName evidence="6">DUF5011 domain-containing protein</fullName>
    </submittedName>
</protein>
<feature type="chain" id="PRO_5046736173" evidence="3">
    <location>
        <begin position="20"/>
        <end position="2016"/>
    </location>
</feature>
<dbReference type="InterPro" id="IPR013783">
    <property type="entry name" value="Ig-like_fold"/>
</dbReference>
<dbReference type="InterPro" id="IPR032179">
    <property type="entry name" value="Cry22Aa_Ig-like"/>
</dbReference>
<dbReference type="PANTHER" id="PTHR15127">
    <property type="entry name" value="HEAVYWEIGHT, ISOFORM A"/>
    <property type="match status" value="1"/>
</dbReference>
<dbReference type="Pfam" id="PF00629">
    <property type="entry name" value="MAM"/>
    <property type="match status" value="2"/>
</dbReference>
<evidence type="ECO:0000256" key="2">
    <source>
        <dbReference type="ARBA" id="ARBA00022999"/>
    </source>
</evidence>
<keyword evidence="2" id="KW-0727">SH2 domain</keyword>
<comment type="caution">
    <text evidence="6">The sequence shown here is derived from an EMBL/GenBank/DDBJ whole genome shotgun (WGS) entry which is preliminary data.</text>
</comment>
<dbReference type="EMBL" id="JACGWS010000005">
    <property type="protein sequence ID" value="MBC8754988.1"/>
    <property type="molecule type" value="Genomic_DNA"/>
</dbReference>
<evidence type="ECO:0000256" key="1">
    <source>
        <dbReference type="ARBA" id="ARBA00022729"/>
    </source>
</evidence>
<name>A0ABR7Q978_9FLAO</name>
<dbReference type="NCBIfam" id="TIGR04183">
    <property type="entry name" value="Por_Secre_tail"/>
    <property type="match status" value="1"/>
</dbReference>
<dbReference type="SMART" id="SM00060">
    <property type="entry name" value="FN3"/>
    <property type="match status" value="1"/>
</dbReference>
<dbReference type="CDD" id="cd00063">
    <property type="entry name" value="FN3"/>
    <property type="match status" value="1"/>
</dbReference>
<dbReference type="InterPro" id="IPR013320">
    <property type="entry name" value="ConA-like_dom_sf"/>
</dbReference>
<dbReference type="Pfam" id="PF00041">
    <property type="entry name" value="fn3"/>
    <property type="match status" value="1"/>
</dbReference>
<dbReference type="SUPFAM" id="SSF49899">
    <property type="entry name" value="Concanavalin A-like lectins/glucanases"/>
    <property type="match status" value="2"/>
</dbReference>
<evidence type="ECO:0000313" key="7">
    <source>
        <dbReference type="Proteomes" id="UP000619238"/>
    </source>
</evidence>
<dbReference type="PANTHER" id="PTHR15127:SF32">
    <property type="entry name" value="HEAVYWEIGHT, ISOFORM A"/>
    <property type="match status" value="1"/>
</dbReference>
<evidence type="ECO:0000259" key="5">
    <source>
        <dbReference type="PROSITE" id="PS50853"/>
    </source>
</evidence>
<dbReference type="Gene3D" id="3.40.630.40">
    <property type="entry name" value="Zn-dependent exopeptidases"/>
    <property type="match status" value="1"/>
</dbReference>
<dbReference type="SMART" id="SM00137">
    <property type="entry name" value="MAM"/>
    <property type="match status" value="1"/>
</dbReference>
<proteinExistence type="predicted"/>
<evidence type="ECO:0000313" key="6">
    <source>
        <dbReference type="EMBL" id="MBC8754988.1"/>
    </source>
</evidence>
<evidence type="ECO:0000259" key="4">
    <source>
        <dbReference type="PROSITE" id="PS50060"/>
    </source>
</evidence>
<dbReference type="Gene3D" id="2.60.40.10">
    <property type="entry name" value="Immunoglobulins"/>
    <property type="match status" value="12"/>
</dbReference>
<reference evidence="6 7" key="1">
    <citation type="submission" date="2020-07" db="EMBL/GenBank/DDBJ databases">
        <title>Description of Kordia aestuariivivens sp. nov., isolated from a tidal flat.</title>
        <authorList>
            <person name="Park S."/>
            <person name="Yoon J.-H."/>
        </authorList>
    </citation>
    <scope>NUCLEOTIDE SEQUENCE [LARGE SCALE GENOMIC DNA]</scope>
    <source>
        <strain evidence="6 7">YSTF-M3</strain>
    </source>
</reference>
<dbReference type="Pfam" id="PF18962">
    <property type="entry name" value="Por_Secre_tail"/>
    <property type="match status" value="1"/>
</dbReference>
<feature type="signal peptide" evidence="3">
    <location>
        <begin position="1"/>
        <end position="19"/>
    </location>
</feature>
<dbReference type="PROSITE" id="PS50853">
    <property type="entry name" value="FN3"/>
    <property type="match status" value="1"/>
</dbReference>
<dbReference type="InterPro" id="IPR000998">
    <property type="entry name" value="MAM_dom"/>
</dbReference>
<organism evidence="6 7">
    <name type="scientific">Kordia aestuariivivens</name>
    <dbReference type="NCBI Taxonomy" id="2759037"/>
    <lineage>
        <taxon>Bacteria</taxon>
        <taxon>Pseudomonadati</taxon>
        <taxon>Bacteroidota</taxon>
        <taxon>Flavobacteriia</taxon>
        <taxon>Flavobacteriales</taxon>
        <taxon>Flavobacteriaceae</taxon>
        <taxon>Kordia</taxon>
    </lineage>
</organism>
<dbReference type="RefSeq" id="WP_187562037.1">
    <property type="nucleotide sequence ID" value="NZ_JACGWS010000005.1"/>
</dbReference>
<dbReference type="SUPFAM" id="SSF49265">
    <property type="entry name" value="Fibronectin type III"/>
    <property type="match status" value="1"/>
</dbReference>
<keyword evidence="7" id="KW-1185">Reference proteome</keyword>
<sequence>MKKILHLVVLCLFASYLNAQTPGVSIFYEQTSGDTRNYIEYIPGNLPIIISAPHGGVKQSGQTIGGVFYPDNDSSLPDRSCGTNERDDNTDILIREIQKEIFALTGCYAHVIINNLHRSKLDPNREINEATCGNSNATDHWNAFHGFLDQASASVESNWGKGVYIDLHGQSHSVPRIEAGYNITAAELNASDLNATNIINKSTIRNLVTNNLNSFTHEELIRGDSSIGELFQNAAGTFYANQNYPGCGQNGTNGYRAVPSATNNGGGTCDDTRPNGNAYFDGDFYNNRRHGSGSGTSDGTGGAGNIDGIMTEVNRRVRDLGTYNGQVYDTRPQTLVPFAKDYAAVLLEFINTHYNNYAQFSYAANSYALSDTNPSPTISGVNGGTFAAPAGLVINATTGEINASSSLPGNYTVTYSVGTCGYFSSNQNITIVNIATPDLEAPTIPANLIASNTTETTTDLSWSSSLDNINVVNYNVYQNGTFREASTLTNYAVTGLSPNTTYTFRMTALDAAGNESASSNEVTITTLENIVPLNYCASASTNVNDEFISRVQLGAIDNASDARFYSDFTNISTDLIKNEQHTITVTPTWTGTVYNEAYSVWIDYNKDGDFTDVGEQVWTQGNTQATPVSGTFTIPATATDGATRMRVSMKYNAIPTVCETFTYGEVEDYTVNIISADPDTTAPIITLNGNATINLNVGDSYTESGATATDNLDGNLTSSIIISGTVNTASAGTYTVRYNVSDAAGNAAIEVVRTITVLADTTIPVITLNGNATINLNVGDSYTESGATATDNLDGNLTPNIIISGSVNTASAGTYTVRYNVSDAAGNAAIEVVRTVNVIADTTIPVITLNGNATINLNVGDFYTELGATATDNLDGNITPNIIISGNVNTAVAGTYLVSYNVNDSAGNAAIEVVRTINVLADTIIPVITLNGNATINLNVGDSYTESGATATDNLDGNITSNIIISGTVNTASAGTYSVRYNVNDAAGNAAIEVVRTVNVIADTTIPVITLNGNATINLNVGDSYTELGATATDNLDGNLTPNIIISANVNTAVAGTYTVRYNVNDAAGNAAIEVVRTVNVIADTIIPVITLNGNASINLNIGDFYTELGATATDNLDGNITPNIIISGNVNTAVAGTYLVSYNVNDSAGNAAIEVVRTINVLADTIIPVITLNGNTTINLNVGDSYTESGATATDNLDGNLTSSIIISGNVNTTSAGTYTVRYNVNDSAGNAAIEVVRTVNVIADTIIPVITLNGNASINLNIGDFYTELGATATDNLDGNITSNIIISGTVNTASAGTYTVRYNVNDSAGNAAIEVVRTVNVIANTTIPVITLNGNATINLNVGDSYTESGATATDNLDGNITSNIIISGTVNTASAGTYTVRYNVSDAAGNAAIEVTRTVNVFADTTIPVITLNGNATLNLNVGDSYTESGATATDNLDGNITPNIIISGIVNTASAGTYSVRYNVNDAAGNAAIEVVRTVNVIADTIIPVITLNGNATINLNVGDSYTESGATATDNLDGNLTPNIIISGTVNTASAGTYSVRYNVSDAAGNAAIEVVRTVNVNEVSIGCNNGINTFPYTEGFENTLGGWTQSSADDIDWTLDADGTPSNGTGPTSAIEGNFYIYVEASGNGTGYPDKQAILTSPCFDLGALTEATFSFNYHMYGTDMGSLAVEISEDDGATWAAIWNQTGNQGNAWQTAIIDISGYTGSNIQLRFNRITGSTWQADIAIDNVSLTDEEVIVEGCSGGIGSYPYAQSYENTLGDWTQSTADDINWTVDANGTPSSGTGPSNAAAGNFYIFVEASGNGTGYPNKQAVINSPCYDLTNEISAEFSFSYHMFGAADMGTIAVEASNDNGLSWTTLWSESGNKGNSWFNVILDISQYVGGSVQLRFNRITGSTWQADIAIDNIVLKTALAARQESTQTKNPDDATVTDFGMANTLTLFPNPVRGNILNIKLDRGNVTAYRIINLYGQAVLAGTESNQINVDKLQSGVYFIEVSDGNKTLTKKFIRQ</sequence>
<dbReference type="SUPFAM" id="SSF53187">
    <property type="entry name" value="Zn-dependent exopeptidases"/>
    <property type="match status" value="1"/>
</dbReference>
<dbReference type="Pfam" id="PF20009">
    <property type="entry name" value="GEVED"/>
    <property type="match status" value="1"/>
</dbReference>
<feature type="domain" description="MAM" evidence="4">
    <location>
        <begin position="1583"/>
        <end position="1751"/>
    </location>
</feature>
<dbReference type="InterPro" id="IPR036116">
    <property type="entry name" value="FN3_sf"/>
</dbReference>
<dbReference type="InterPro" id="IPR045474">
    <property type="entry name" value="GEVED"/>
</dbReference>
<feature type="domain" description="MAM" evidence="4">
    <location>
        <begin position="1747"/>
        <end position="1923"/>
    </location>
</feature>
<dbReference type="InterPro" id="IPR051846">
    <property type="entry name" value="SH2_domain_adapters"/>
</dbReference>
<evidence type="ECO:0000256" key="3">
    <source>
        <dbReference type="SAM" id="SignalP"/>
    </source>
</evidence>